<organism evidence="1">
    <name type="scientific">Vitis vinifera</name>
    <name type="common">Grape</name>
    <dbReference type="NCBI Taxonomy" id="29760"/>
    <lineage>
        <taxon>Eukaryota</taxon>
        <taxon>Viridiplantae</taxon>
        <taxon>Streptophyta</taxon>
        <taxon>Embryophyta</taxon>
        <taxon>Tracheophyta</taxon>
        <taxon>Spermatophyta</taxon>
        <taxon>Magnoliopsida</taxon>
        <taxon>eudicotyledons</taxon>
        <taxon>Gunneridae</taxon>
        <taxon>Pentapetalae</taxon>
        <taxon>rosids</taxon>
        <taxon>Vitales</taxon>
        <taxon>Vitaceae</taxon>
        <taxon>Viteae</taxon>
        <taxon>Vitis</taxon>
    </lineage>
</organism>
<evidence type="ECO:0000313" key="1">
    <source>
        <dbReference type="EMBL" id="CAN76740.1"/>
    </source>
</evidence>
<sequence>MWLFLPCADALRPNDPRNCQGDARFQPRLSFGSVFPAKDVRTGRPDTPSEGGETWAVAGYRNDVARSPDRGAHHMSSWGIRMELLRIAMRAPCHQGEGSLHLAHADGPPCDAQHSSFHPGKNFVRPTFHLLRISYIRNSIRPTFHLLQISYIRNSVRLTFHLLRIFHIRRLTPDGRGGRFNFPGQTCLDPLIAFTRRVFLSVYSAAVFS</sequence>
<dbReference type="AlphaFoldDB" id="A5BD96"/>
<accession>A5BD96</accession>
<proteinExistence type="predicted"/>
<dbReference type="EMBL" id="AM455199">
    <property type="protein sequence ID" value="CAN76740.1"/>
    <property type="molecule type" value="Genomic_DNA"/>
</dbReference>
<reference evidence="1" key="1">
    <citation type="journal article" date="2007" name="PLoS ONE">
        <title>The first genome sequence of an elite grapevine cultivar (Pinot noir Vitis vinifera L.): coping with a highly heterozygous genome.</title>
        <authorList>
            <person name="Velasco R."/>
            <person name="Zharkikh A."/>
            <person name="Troggio M."/>
            <person name="Cartwright D.A."/>
            <person name="Cestaro A."/>
            <person name="Pruss D."/>
            <person name="Pindo M."/>
            <person name="FitzGerald L.M."/>
            <person name="Vezzulli S."/>
            <person name="Reid J."/>
            <person name="Malacarne G."/>
            <person name="Iliev D."/>
            <person name="Coppola G."/>
            <person name="Wardell B."/>
            <person name="Micheletti D."/>
            <person name="Macalma T."/>
            <person name="Facci M."/>
            <person name="Mitchell J.T."/>
            <person name="Perazzolli M."/>
            <person name="Eldredge G."/>
            <person name="Gatto P."/>
            <person name="Oyzerski R."/>
            <person name="Moretto M."/>
            <person name="Gutin N."/>
            <person name="Stefanini M."/>
            <person name="Chen Y."/>
            <person name="Segala C."/>
            <person name="Davenport C."/>
            <person name="Dematte L."/>
            <person name="Mraz A."/>
            <person name="Battilana J."/>
            <person name="Stormo K."/>
            <person name="Costa F."/>
            <person name="Tao Q."/>
            <person name="Si-Ammour A."/>
            <person name="Harkins T."/>
            <person name="Lackey A."/>
            <person name="Perbost C."/>
            <person name="Taillon B."/>
            <person name="Stella A."/>
            <person name="Solovyev V."/>
            <person name="Fawcett J.A."/>
            <person name="Sterck L."/>
            <person name="Vandepoele K."/>
            <person name="Grando S.M."/>
            <person name="Toppo S."/>
            <person name="Moser C."/>
            <person name="Lanchbury J."/>
            <person name="Bogden R."/>
            <person name="Skolnick M."/>
            <person name="Sgaramella V."/>
            <person name="Bhatnagar S.K."/>
            <person name="Fontana P."/>
            <person name="Gutin A."/>
            <person name="Van de Peer Y."/>
            <person name="Salamini F."/>
            <person name="Viola R."/>
        </authorList>
    </citation>
    <scope>NUCLEOTIDE SEQUENCE</scope>
</reference>
<gene>
    <name evidence="1" type="ORF">VITISV_002565</name>
</gene>
<name>A5BD96_VITVI</name>
<protein>
    <submittedName>
        <fullName evidence="1">Uncharacterized protein</fullName>
    </submittedName>
</protein>